<gene>
    <name evidence="1" type="ORF">A2174_03510</name>
</gene>
<evidence type="ECO:0000313" key="2">
    <source>
        <dbReference type="Proteomes" id="UP000177725"/>
    </source>
</evidence>
<proteinExistence type="predicted"/>
<reference evidence="1 2" key="1">
    <citation type="journal article" date="2016" name="Nat. Commun.">
        <title>Thousands of microbial genomes shed light on interconnected biogeochemical processes in an aquifer system.</title>
        <authorList>
            <person name="Anantharaman K."/>
            <person name="Brown C.T."/>
            <person name="Hug L.A."/>
            <person name="Sharon I."/>
            <person name="Castelle C.J."/>
            <person name="Probst A.J."/>
            <person name="Thomas B.C."/>
            <person name="Singh A."/>
            <person name="Wilkins M.J."/>
            <person name="Karaoz U."/>
            <person name="Brodie E.L."/>
            <person name="Williams K.H."/>
            <person name="Hubbard S.S."/>
            <person name="Banfield J.F."/>
        </authorList>
    </citation>
    <scope>NUCLEOTIDE SEQUENCE [LARGE SCALE GENOMIC DNA]</scope>
</reference>
<dbReference type="EMBL" id="MHMV01000030">
    <property type="protein sequence ID" value="OGZ34243.1"/>
    <property type="molecule type" value="Genomic_DNA"/>
</dbReference>
<protein>
    <submittedName>
        <fullName evidence="1">Uncharacterized protein</fullName>
    </submittedName>
</protein>
<comment type="caution">
    <text evidence="1">The sequence shown here is derived from an EMBL/GenBank/DDBJ whole genome shotgun (WGS) entry which is preliminary data.</text>
</comment>
<sequence>MGECRYAKNHSLISICCKLQWCEVCGILIEVESKKDRIPQISQEIITGNRRIIARERERMKLISLGGGIIDPRHLRDLEEP</sequence>
<accession>A0A1G2F8C4</accession>
<organism evidence="1 2">
    <name type="scientific">Candidatus Portnoybacteria bacterium RBG_13_41_18</name>
    <dbReference type="NCBI Taxonomy" id="1801991"/>
    <lineage>
        <taxon>Bacteria</taxon>
        <taxon>Candidatus Portnoyibacteriota</taxon>
    </lineage>
</organism>
<evidence type="ECO:0000313" key="1">
    <source>
        <dbReference type="EMBL" id="OGZ34243.1"/>
    </source>
</evidence>
<dbReference type="AlphaFoldDB" id="A0A1G2F8C4"/>
<dbReference type="Proteomes" id="UP000177725">
    <property type="component" value="Unassembled WGS sequence"/>
</dbReference>
<name>A0A1G2F8C4_9BACT</name>